<comment type="caution">
    <text evidence="2">The sequence shown here is derived from an EMBL/GenBank/DDBJ whole genome shotgun (WGS) entry which is preliminary data.</text>
</comment>
<feature type="compositionally biased region" description="Basic and acidic residues" evidence="1">
    <location>
        <begin position="71"/>
        <end position="81"/>
    </location>
</feature>
<sequence>MTGSDRHAGAKAVLGKPQLHLIFWLCAMTEAPAMGQSAAELMARYKGLTGVEPARSCAGPQDPDDVLVCGRRGDDRYRLPPESRGAGPRGADARGEREALLRPGSRCDGTGVGARGDAGCTGGLNVVAIGAAIVKGVGGLVGE</sequence>
<dbReference type="Proteomes" id="UP001597400">
    <property type="component" value="Unassembled WGS sequence"/>
</dbReference>
<dbReference type="EMBL" id="JBHUGS010000001">
    <property type="protein sequence ID" value="MFD1949853.1"/>
    <property type="molecule type" value="Genomic_DNA"/>
</dbReference>
<reference evidence="3" key="1">
    <citation type="journal article" date="2019" name="Int. J. Syst. Evol. Microbiol.">
        <title>The Global Catalogue of Microorganisms (GCM) 10K type strain sequencing project: providing services to taxonomists for standard genome sequencing and annotation.</title>
        <authorList>
            <consortium name="The Broad Institute Genomics Platform"/>
            <consortium name="The Broad Institute Genome Sequencing Center for Infectious Disease"/>
            <person name="Wu L."/>
            <person name="Ma J."/>
        </authorList>
    </citation>
    <scope>NUCLEOTIDE SEQUENCE [LARGE SCALE GENOMIC DNA]</scope>
    <source>
        <strain evidence="3">CGMCC 1.12702</strain>
    </source>
</reference>
<name>A0ABW4TX91_9SPHN</name>
<accession>A0ABW4TX91</accession>
<gene>
    <name evidence="2" type="ORF">ACFSGX_03600</name>
</gene>
<evidence type="ECO:0000313" key="2">
    <source>
        <dbReference type="EMBL" id="MFD1949853.1"/>
    </source>
</evidence>
<evidence type="ECO:0000313" key="3">
    <source>
        <dbReference type="Proteomes" id="UP001597400"/>
    </source>
</evidence>
<feature type="region of interest" description="Disordered" evidence="1">
    <location>
        <begin position="71"/>
        <end position="106"/>
    </location>
</feature>
<organism evidence="2 3">
    <name type="scientific">Sphingomonas arantia</name>
    <dbReference type="NCBI Taxonomy" id="1460676"/>
    <lineage>
        <taxon>Bacteria</taxon>
        <taxon>Pseudomonadati</taxon>
        <taxon>Pseudomonadota</taxon>
        <taxon>Alphaproteobacteria</taxon>
        <taxon>Sphingomonadales</taxon>
        <taxon>Sphingomonadaceae</taxon>
        <taxon>Sphingomonas</taxon>
    </lineage>
</organism>
<keyword evidence="3" id="KW-1185">Reference proteome</keyword>
<evidence type="ECO:0000256" key="1">
    <source>
        <dbReference type="SAM" id="MobiDB-lite"/>
    </source>
</evidence>
<dbReference type="RefSeq" id="WP_380927539.1">
    <property type="nucleotide sequence ID" value="NZ_JBHUGS010000001.1"/>
</dbReference>
<feature type="compositionally biased region" description="Basic and acidic residues" evidence="1">
    <location>
        <begin position="91"/>
        <end position="100"/>
    </location>
</feature>
<proteinExistence type="predicted"/>
<protein>
    <submittedName>
        <fullName evidence="2">Uncharacterized protein</fullName>
    </submittedName>
</protein>